<feature type="region of interest" description="Disordered" evidence="1">
    <location>
        <begin position="92"/>
        <end position="123"/>
    </location>
</feature>
<evidence type="ECO:0000256" key="2">
    <source>
        <dbReference type="SAM" id="Phobius"/>
    </source>
</evidence>
<feature type="transmembrane region" description="Helical" evidence="2">
    <location>
        <begin position="204"/>
        <end position="234"/>
    </location>
</feature>
<accession>A0ABV7WKQ4</accession>
<feature type="transmembrane region" description="Helical" evidence="2">
    <location>
        <begin position="282"/>
        <end position="303"/>
    </location>
</feature>
<comment type="caution">
    <text evidence="3">The sequence shown here is derived from an EMBL/GenBank/DDBJ whole genome shotgun (WGS) entry which is preliminary data.</text>
</comment>
<keyword evidence="2" id="KW-0472">Membrane</keyword>
<protein>
    <submittedName>
        <fullName evidence="3">Cytochrome c biogenesis CcdA family protein</fullName>
    </submittedName>
</protein>
<dbReference type="PANTHER" id="PTHR31272">
    <property type="entry name" value="CYTOCHROME C-TYPE BIOGENESIS PROTEIN HI_1454-RELATED"/>
    <property type="match status" value="1"/>
</dbReference>
<dbReference type="PANTHER" id="PTHR31272:SF4">
    <property type="entry name" value="CYTOCHROME C-TYPE BIOGENESIS PROTEIN HI_1454-RELATED"/>
    <property type="match status" value="1"/>
</dbReference>
<feature type="compositionally biased region" description="Low complexity" evidence="1">
    <location>
        <begin position="92"/>
        <end position="115"/>
    </location>
</feature>
<feature type="transmembrane region" description="Helical" evidence="2">
    <location>
        <begin position="246"/>
        <end position="270"/>
    </location>
</feature>
<dbReference type="EMBL" id="JBHRWW010000021">
    <property type="protein sequence ID" value="MFC3690369.1"/>
    <property type="molecule type" value="Genomic_DNA"/>
</dbReference>
<keyword evidence="2" id="KW-0812">Transmembrane</keyword>
<evidence type="ECO:0000256" key="1">
    <source>
        <dbReference type="SAM" id="MobiDB-lite"/>
    </source>
</evidence>
<dbReference type="InterPro" id="IPR051790">
    <property type="entry name" value="Cytochrome_c-biogenesis_DsbD"/>
</dbReference>
<reference evidence="4" key="1">
    <citation type="journal article" date="2019" name="Int. J. Syst. Evol. Microbiol.">
        <title>The Global Catalogue of Microorganisms (GCM) 10K type strain sequencing project: providing services to taxonomists for standard genome sequencing and annotation.</title>
        <authorList>
            <consortium name="The Broad Institute Genomics Platform"/>
            <consortium name="The Broad Institute Genome Sequencing Center for Infectious Disease"/>
            <person name="Wu L."/>
            <person name="Ma J."/>
        </authorList>
    </citation>
    <scope>NUCLEOTIDE SEQUENCE [LARGE SCALE GENOMIC DNA]</scope>
    <source>
        <strain evidence="4">NCAIM B.02333</strain>
    </source>
</reference>
<sequence length="321" mass="31465">MTALTGTVLGGAVSALTSGPWGMPVVPAVQVPVSVAAQTVLDGSLLLAVPLAVLAGLVSFASPCVLPLLPGYLAYVSGLGAAGPTRPLPARAGAASAGTAAGRSTGGTQATPGTTTAGGGGVRLADPASVSRRRLLAGATLFVAGFSVVFVLLGTVAGVAGAVLPRARTVDVVAGAAAVGLGLVFVGGVPWLSVERRPRWRPAVGLAGAPLLGAAFGVGWVPCIGPTLGAVLLLAGTEGGGGRGALLAASYCAGLGVPFLLVSLSYARALAALEPLRRHRVLVNRVGGAMLVLIGVLLITGAWGQLVDLLRAPIARFPVLL</sequence>
<feature type="transmembrane region" description="Helical" evidence="2">
    <location>
        <begin position="135"/>
        <end position="160"/>
    </location>
</feature>
<evidence type="ECO:0000313" key="3">
    <source>
        <dbReference type="EMBL" id="MFC3690369.1"/>
    </source>
</evidence>
<proteinExistence type="predicted"/>
<dbReference type="RefSeq" id="WP_340293090.1">
    <property type="nucleotide sequence ID" value="NZ_JBBEOI010000095.1"/>
</dbReference>
<dbReference type="Proteomes" id="UP001595685">
    <property type="component" value="Unassembled WGS sequence"/>
</dbReference>
<name>A0ABV7WKQ4_9MICO</name>
<organism evidence="3 4">
    <name type="scientific">Aquipuribacter hungaricus</name>
    <dbReference type="NCBI Taxonomy" id="545624"/>
    <lineage>
        <taxon>Bacteria</taxon>
        <taxon>Bacillati</taxon>
        <taxon>Actinomycetota</taxon>
        <taxon>Actinomycetes</taxon>
        <taxon>Micrococcales</taxon>
        <taxon>Intrasporangiaceae</taxon>
        <taxon>Aquipuribacter</taxon>
    </lineage>
</organism>
<feature type="transmembrane region" description="Helical" evidence="2">
    <location>
        <begin position="46"/>
        <end position="69"/>
    </location>
</feature>
<keyword evidence="2" id="KW-1133">Transmembrane helix</keyword>
<feature type="transmembrane region" description="Helical" evidence="2">
    <location>
        <begin position="172"/>
        <end position="192"/>
    </location>
</feature>
<keyword evidence="4" id="KW-1185">Reference proteome</keyword>
<evidence type="ECO:0000313" key="4">
    <source>
        <dbReference type="Proteomes" id="UP001595685"/>
    </source>
</evidence>
<gene>
    <name evidence="3" type="ORF">ACFOLH_18630</name>
</gene>